<comment type="caution">
    <text evidence="8">The sequence shown here is derived from an EMBL/GenBank/DDBJ whole genome shotgun (WGS) entry which is preliminary data.</text>
</comment>
<organism evidence="8 9">
    <name type="scientific">Streptococcus rubneri</name>
    <dbReference type="NCBI Taxonomy" id="1234680"/>
    <lineage>
        <taxon>Bacteria</taxon>
        <taxon>Bacillati</taxon>
        <taxon>Bacillota</taxon>
        <taxon>Bacilli</taxon>
        <taxon>Lactobacillales</taxon>
        <taxon>Streptococcaceae</taxon>
        <taxon>Streptococcus</taxon>
    </lineage>
</organism>
<evidence type="ECO:0000256" key="1">
    <source>
        <dbReference type="ARBA" id="ARBA00022512"/>
    </source>
</evidence>
<keyword evidence="2" id="KW-0964">Secreted</keyword>
<dbReference type="EMBL" id="SRRP01000001">
    <property type="protein sequence ID" value="TGN92890.1"/>
    <property type="molecule type" value="Genomic_DNA"/>
</dbReference>
<proteinExistence type="predicted"/>
<keyword evidence="6" id="KW-1133">Transmembrane helix</keyword>
<sequence>MKTVAVSYHTSASIKEEGTSGLPKTGQDELASVLLSLFGMTSLALAGMLISKKCEEN</sequence>
<dbReference type="AlphaFoldDB" id="A0A4Z1DZL3"/>
<feature type="region of interest" description="Disordered" evidence="5">
    <location>
        <begin position="1"/>
        <end position="24"/>
    </location>
</feature>
<evidence type="ECO:0000259" key="7">
    <source>
        <dbReference type="PROSITE" id="PS50847"/>
    </source>
</evidence>
<reference evidence="8 9" key="1">
    <citation type="submission" date="2019-04" db="EMBL/GenBank/DDBJ databases">
        <title>Genome sequencing of Streptococcus rubneri DSM 26920(T).</title>
        <authorList>
            <person name="Kook J.-K."/>
            <person name="Park S.-N."/>
            <person name="Lim Y.K."/>
        </authorList>
    </citation>
    <scope>NUCLEOTIDE SEQUENCE [LARGE SCALE GENOMIC DNA]</scope>
    <source>
        <strain evidence="8 9">DSM 26920</strain>
    </source>
</reference>
<keyword evidence="6" id="KW-0812">Transmembrane</keyword>
<keyword evidence="1" id="KW-0134">Cell wall</keyword>
<dbReference type="InterPro" id="IPR019931">
    <property type="entry name" value="LPXTG_anchor"/>
</dbReference>
<protein>
    <submittedName>
        <fullName evidence="8">LPXTG cell wall anchor domain-containing protein</fullName>
    </submittedName>
</protein>
<dbReference type="NCBIfam" id="TIGR01167">
    <property type="entry name" value="LPXTG_anchor"/>
    <property type="match status" value="1"/>
</dbReference>
<evidence type="ECO:0000256" key="6">
    <source>
        <dbReference type="SAM" id="Phobius"/>
    </source>
</evidence>
<keyword evidence="3" id="KW-0732">Signal</keyword>
<gene>
    <name evidence="8" type="ORF">E5S68_06125</name>
</gene>
<accession>A0A4Z1DZL3</accession>
<dbReference type="Proteomes" id="UP000297986">
    <property type="component" value="Unassembled WGS sequence"/>
</dbReference>
<evidence type="ECO:0000313" key="8">
    <source>
        <dbReference type="EMBL" id="TGN92890.1"/>
    </source>
</evidence>
<evidence type="ECO:0000313" key="9">
    <source>
        <dbReference type="Proteomes" id="UP000297986"/>
    </source>
</evidence>
<keyword evidence="9" id="KW-1185">Reference proteome</keyword>
<dbReference type="OrthoDB" id="9801679at2"/>
<evidence type="ECO:0000256" key="5">
    <source>
        <dbReference type="SAM" id="MobiDB-lite"/>
    </source>
</evidence>
<keyword evidence="4" id="KW-0572">Peptidoglycan-anchor</keyword>
<evidence type="ECO:0000256" key="2">
    <source>
        <dbReference type="ARBA" id="ARBA00022525"/>
    </source>
</evidence>
<feature type="domain" description="Gram-positive cocci surface proteins LPxTG" evidence="7">
    <location>
        <begin position="22"/>
        <end position="57"/>
    </location>
</feature>
<name>A0A4Z1DZL3_9STRE</name>
<dbReference type="PROSITE" id="PS50847">
    <property type="entry name" value="GRAM_POS_ANCHORING"/>
    <property type="match status" value="1"/>
</dbReference>
<feature type="transmembrane region" description="Helical" evidence="6">
    <location>
        <begin position="30"/>
        <end position="50"/>
    </location>
</feature>
<keyword evidence="6" id="KW-0472">Membrane</keyword>
<evidence type="ECO:0000256" key="3">
    <source>
        <dbReference type="ARBA" id="ARBA00022729"/>
    </source>
</evidence>
<dbReference type="Pfam" id="PF00746">
    <property type="entry name" value="Gram_pos_anchor"/>
    <property type="match status" value="1"/>
</dbReference>
<evidence type="ECO:0000256" key="4">
    <source>
        <dbReference type="ARBA" id="ARBA00023088"/>
    </source>
</evidence>